<dbReference type="Pfam" id="PF07690">
    <property type="entry name" value="MFS_1"/>
    <property type="match status" value="1"/>
</dbReference>
<dbReference type="InterPro" id="IPR036259">
    <property type="entry name" value="MFS_trans_sf"/>
</dbReference>
<name>R1F3F9_9GAMM</name>
<dbReference type="InterPro" id="IPR005829">
    <property type="entry name" value="Sugar_transporter_CS"/>
</dbReference>
<feature type="transmembrane region" description="Helical" evidence="7">
    <location>
        <begin position="46"/>
        <end position="66"/>
    </location>
</feature>
<feature type="domain" description="Major facilitator superfamily (MFS) profile" evidence="8">
    <location>
        <begin position="12"/>
        <end position="392"/>
    </location>
</feature>
<feature type="transmembrane region" description="Helical" evidence="7">
    <location>
        <begin position="168"/>
        <end position="187"/>
    </location>
</feature>
<feature type="transmembrane region" description="Helical" evidence="7">
    <location>
        <begin position="371"/>
        <end position="389"/>
    </location>
</feature>
<dbReference type="Gene3D" id="1.20.1250.20">
    <property type="entry name" value="MFS general substrate transporter like domains"/>
    <property type="match status" value="1"/>
</dbReference>
<dbReference type="InterPro" id="IPR020846">
    <property type="entry name" value="MFS_dom"/>
</dbReference>
<dbReference type="PANTHER" id="PTHR23517">
    <property type="entry name" value="RESISTANCE PROTEIN MDTM, PUTATIVE-RELATED-RELATED"/>
    <property type="match status" value="1"/>
</dbReference>
<feature type="transmembrane region" description="Helical" evidence="7">
    <location>
        <begin position="100"/>
        <end position="117"/>
    </location>
</feature>
<dbReference type="AlphaFoldDB" id="R1F3F9"/>
<feature type="transmembrane region" description="Helical" evidence="7">
    <location>
        <begin position="342"/>
        <end position="365"/>
    </location>
</feature>
<evidence type="ECO:0000256" key="4">
    <source>
        <dbReference type="ARBA" id="ARBA00022692"/>
    </source>
</evidence>
<dbReference type="EMBL" id="AQGQ01000111">
    <property type="protein sequence ID" value="EOD54382.1"/>
    <property type="molecule type" value="Genomic_DNA"/>
</dbReference>
<feature type="transmembrane region" description="Helical" evidence="7">
    <location>
        <begin position="143"/>
        <end position="162"/>
    </location>
</feature>
<sequence>MSWAYLRQFPPLVWIVILGTFMVRTSFFMVWPFLSILLYRDYDLSATLIGLILGATAALSTLVSFYGGWLSDKWGRRNILLFGCLVSAVSFGLLGLSHQVAWLALGVIGSGLSYGLIDSPGKALMADSLAEPKARELALHLRYFLLNLGAAIGPLIGVTYGLSARQETFLLLCISYLLLGVTFFIGFRLARCQVGSTAGPGMRAVLRVLARDRGFLLLTLANLLLMLVYAQFESPLIQYLTRAGTPEVERLIGLLVTANALTIVILQFPLLHLTANWRIKHRLQLGVALFLGAQLLFALGDTAIWWHWLVAVVLLSVGECILFPLLNVLIDQMAPAHLKGSYFGAASMSGMGVAIGALLGGWMVANWGGSWLYGLMALLCLAILALYEWGTRIARPALSEVEQATHQSS</sequence>
<dbReference type="OrthoDB" id="3237211at2"/>
<dbReference type="PROSITE" id="PS50850">
    <property type="entry name" value="MFS"/>
    <property type="match status" value="1"/>
</dbReference>
<feature type="transmembrane region" description="Helical" evidence="7">
    <location>
        <begin position="283"/>
        <end position="299"/>
    </location>
</feature>
<evidence type="ECO:0000256" key="6">
    <source>
        <dbReference type="ARBA" id="ARBA00023136"/>
    </source>
</evidence>
<dbReference type="Proteomes" id="UP000013526">
    <property type="component" value="Unassembled WGS sequence"/>
</dbReference>
<accession>R1F3F9</accession>
<feature type="transmembrane region" description="Helical" evidence="7">
    <location>
        <begin position="252"/>
        <end position="271"/>
    </location>
</feature>
<organism evidence="9 10">
    <name type="scientific">Aeromonas molluscorum 848</name>
    <dbReference type="NCBI Taxonomy" id="1268236"/>
    <lineage>
        <taxon>Bacteria</taxon>
        <taxon>Pseudomonadati</taxon>
        <taxon>Pseudomonadota</taxon>
        <taxon>Gammaproteobacteria</taxon>
        <taxon>Aeromonadales</taxon>
        <taxon>Aeromonadaceae</taxon>
        <taxon>Aeromonas</taxon>
    </lineage>
</organism>
<evidence type="ECO:0000313" key="10">
    <source>
        <dbReference type="Proteomes" id="UP000013526"/>
    </source>
</evidence>
<dbReference type="PANTHER" id="PTHR23517:SF2">
    <property type="entry name" value="MULTIDRUG RESISTANCE PROTEIN MDTH"/>
    <property type="match status" value="1"/>
</dbReference>
<dbReference type="GO" id="GO:0005886">
    <property type="term" value="C:plasma membrane"/>
    <property type="evidence" value="ECO:0007669"/>
    <property type="project" value="UniProtKB-SubCell"/>
</dbReference>
<dbReference type="PROSITE" id="PS00216">
    <property type="entry name" value="SUGAR_TRANSPORT_1"/>
    <property type="match status" value="1"/>
</dbReference>
<feature type="transmembrane region" description="Helical" evidence="7">
    <location>
        <begin position="215"/>
        <end position="232"/>
    </location>
</feature>
<evidence type="ECO:0000256" key="1">
    <source>
        <dbReference type="ARBA" id="ARBA00004651"/>
    </source>
</evidence>
<keyword evidence="2" id="KW-0813">Transport</keyword>
<protein>
    <submittedName>
        <fullName evidence="9">Major facilitator family transporter</fullName>
    </submittedName>
</protein>
<dbReference type="PATRIC" id="fig|1268236.3.peg.2877"/>
<dbReference type="SUPFAM" id="SSF103473">
    <property type="entry name" value="MFS general substrate transporter"/>
    <property type="match status" value="1"/>
</dbReference>
<comment type="subcellular location">
    <subcellularLocation>
        <location evidence="1">Cell membrane</location>
        <topology evidence="1">Multi-pass membrane protein</topology>
    </subcellularLocation>
</comment>
<dbReference type="RefSeq" id="WP_005905039.1">
    <property type="nucleotide sequence ID" value="NZ_AQGQ01000111.1"/>
</dbReference>
<feature type="transmembrane region" description="Helical" evidence="7">
    <location>
        <begin position="12"/>
        <end position="34"/>
    </location>
</feature>
<dbReference type="InterPro" id="IPR050171">
    <property type="entry name" value="MFS_Transporters"/>
</dbReference>
<evidence type="ECO:0000256" key="3">
    <source>
        <dbReference type="ARBA" id="ARBA00022475"/>
    </source>
</evidence>
<dbReference type="CDD" id="cd17329">
    <property type="entry name" value="MFS_MdtH_MDR_like"/>
    <property type="match status" value="1"/>
</dbReference>
<evidence type="ECO:0000256" key="5">
    <source>
        <dbReference type="ARBA" id="ARBA00022989"/>
    </source>
</evidence>
<keyword evidence="10" id="KW-1185">Reference proteome</keyword>
<evidence type="ECO:0000256" key="7">
    <source>
        <dbReference type="SAM" id="Phobius"/>
    </source>
</evidence>
<feature type="transmembrane region" description="Helical" evidence="7">
    <location>
        <begin position="78"/>
        <end position="94"/>
    </location>
</feature>
<keyword evidence="4 7" id="KW-0812">Transmembrane</keyword>
<gene>
    <name evidence="9" type="ORF">G113_14641</name>
</gene>
<reference evidence="9 10" key="1">
    <citation type="journal article" date="2013" name="Genome Announc.">
        <title>Draft Genome Sequence of Aeromonas molluscorum Strain 848TT, Isolated from Bivalve Molluscs.</title>
        <authorList>
            <person name="Spataro N."/>
            <person name="Farfan M."/>
            <person name="Albarral V."/>
            <person name="Sanglas A."/>
            <person name="Loren J.G."/>
            <person name="Fuste M.C."/>
            <person name="Bosch E."/>
        </authorList>
    </citation>
    <scope>NUCLEOTIDE SEQUENCE [LARGE SCALE GENOMIC DNA]</scope>
    <source>
        <strain evidence="9 10">848</strain>
    </source>
</reference>
<evidence type="ECO:0000259" key="8">
    <source>
        <dbReference type="PROSITE" id="PS50850"/>
    </source>
</evidence>
<keyword evidence="6 7" id="KW-0472">Membrane</keyword>
<dbReference type="InterPro" id="IPR011701">
    <property type="entry name" value="MFS"/>
</dbReference>
<proteinExistence type="predicted"/>
<dbReference type="GO" id="GO:0022857">
    <property type="term" value="F:transmembrane transporter activity"/>
    <property type="evidence" value="ECO:0007669"/>
    <property type="project" value="InterPro"/>
</dbReference>
<feature type="transmembrane region" description="Helical" evidence="7">
    <location>
        <begin position="305"/>
        <end position="330"/>
    </location>
</feature>
<evidence type="ECO:0000256" key="2">
    <source>
        <dbReference type="ARBA" id="ARBA00022448"/>
    </source>
</evidence>
<keyword evidence="5 7" id="KW-1133">Transmembrane helix</keyword>
<evidence type="ECO:0000313" key="9">
    <source>
        <dbReference type="EMBL" id="EOD54382.1"/>
    </source>
</evidence>
<keyword evidence="3" id="KW-1003">Cell membrane</keyword>
<comment type="caution">
    <text evidence="9">The sequence shown here is derived from an EMBL/GenBank/DDBJ whole genome shotgun (WGS) entry which is preliminary data.</text>
</comment>